<dbReference type="RefSeq" id="XP_016261769.1">
    <property type="nucleotide sequence ID" value="XM_016408289.1"/>
</dbReference>
<dbReference type="VEuPathDB" id="FungiDB:PV06_07101"/>
<feature type="compositionally biased region" description="Polar residues" evidence="1">
    <location>
        <begin position="625"/>
        <end position="635"/>
    </location>
</feature>
<dbReference type="InterPro" id="IPR050357">
    <property type="entry name" value="Arrestin_domain-protein"/>
</dbReference>
<dbReference type="Pfam" id="PF00339">
    <property type="entry name" value="Arrestin_N"/>
    <property type="match status" value="1"/>
</dbReference>
<dbReference type="GeneID" id="27359175"/>
<dbReference type="PANTHER" id="PTHR11188">
    <property type="entry name" value="ARRESTIN DOMAIN CONTAINING PROTEIN"/>
    <property type="match status" value="1"/>
</dbReference>
<feature type="compositionally biased region" description="Low complexity" evidence="1">
    <location>
        <begin position="592"/>
        <end position="609"/>
    </location>
</feature>
<dbReference type="Proteomes" id="UP000053342">
    <property type="component" value="Unassembled WGS sequence"/>
</dbReference>
<evidence type="ECO:0000259" key="2">
    <source>
        <dbReference type="Pfam" id="PF00339"/>
    </source>
</evidence>
<dbReference type="EMBL" id="KN847337">
    <property type="protein sequence ID" value="KIW41553.1"/>
    <property type="molecule type" value="Genomic_DNA"/>
</dbReference>
<feature type="region of interest" description="Disordered" evidence="1">
    <location>
        <begin position="563"/>
        <end position="635"/>
    </location>
</feature>
<keyword evidence="4" id="KW-1185">Reference proteome</keyword>
<reference evidence="3 4" key="1">
    <citation type="submission" date="2015-01" db="EMBL/GenBank/DDBJ databases">
        <title>The Genome Sequence of Exophiala oligosperma CBS72588.</title>
        <authorList>
            <consortium name="The Broad Institute Genomics Platform"/>
            <person name="Cuomo C."/>
            <person name="de Hoog S."/>
            <person name="Gorbushina A."/>
            <person name="Stielow B."/>
            <person name="Teixiera M."/>
            <person name="Abouelleil A."/>
            <person name="Chapman S.B."/>
            <person name="Priest M."/>
            <person name="Young S.K."/>
            <person name="Wortman J."/>
            <person name="Nusbaum C."/>
            <person name="Birren B."/>
        </authorList>
    </citation>
    <scope>NUCLEOTIDE SEQUENCE [LARGE SCALE GENOMIC DNA]</scope>
    <source>
        <strain evidence="3 4">CBS 72588</strain>
    </source>
</reference>
<dbReference type="PANTHER" id="PTHR11188:SF174">
    <property type="entry name" value="ARRESTIN-RELATED TRAFFICKING ADAPTER 10-RELATED"/>
    <property type="match status" value="1"/>
</dbReference>
<dbReference type="Gene3D" id="2.60.40.640">
    <property type="match status" value="1"/>
</dbReference>
<dbReference type="GO" id="GO:0070086">
    <property type="term" value="P:ubiquitin-dependent endocytosis"/>
    <property type="evidence" value="ECO:0007669"/>
    <property type="project" value="TreeGrafter"/>
</dbReference>
<dbReference type="STRING" id="215243.A0A0D2DEW9"/>
<dbReference type="OrthoDB" id="2333384at2759"/>
<dbReference type="InterPro" id="IPR014752">
    <property type="entry name" value="Arrestin-like_C"/>
</dbReference>
<dbReference type="GO" id="GO:0031625">
    <property type="term" value="F:ubiquitin protein ligase binding"/>
    <property type="evidence" value="ECO:0007669"/>
    <property type="project" value="TreeGrafter"/>
</dbReference>
<feature type="region of interest" description="Disordered" evidence="1">
    <location>
        <begin position="63"/>
        <end position="106"/>
    </location>
</feature>
<dbReference type="GO" id="GO:0030674">
    <property type="term" value="F:protein-macromolecule adaptor activity"/>
    <property type="evidence" value="ECO:0007669"/>
    <property type="project" value="TreeGrafter"/>
</dbReference>
<protein>
    <recommendedName>
        <fullName evidence="2">Arrestin-like N-terminal domain-containing protein</fullName>
    </recommendedName>
</protein>
<feature type="compositionally biased region" description="Gly residues" evidence="1">
    <location>
        <begin position="474"/>
        <end position="486"/>
    </location>
</feature>
<dbReference type="AlphaFoldDB" id="A0A0D2DEW9"/>
<organism evidence="3 4">
    <name type="scientific">Exophiala oligosperma</name>
    <dbReference type="NCBI Taxonomy" id="215243"/>
    <lineage>
        <taxon>Eukaryota</taxon>
        <taxon>Fungi</taxon>
        <taxon>Dikarya</taxon>
        <taxon>Ascomycota</taxon>
        <taxon>Pezizomycotina</taxon>
        <taxon>Eurotiomycetes</taxon>
        <taxon>Chaetothyriomycetidae</taxon>
        <taxon>Chaetothyriales</taxon>
        <taxon>Herpotrichiellaceae</taxon>
        <taxon>Exophiala</taxon>
    </lineage>
</organism>
<feature type="compositionally biased region" description="Basic residues" evidence="1">
    <location>
        <begin position="82"/>
        <end position="91"/>
    </location>
</feature>
<proteinExistence type="predicted"/>
<feature type="compositionally biased region" description="Pro residues" evidence="1">
    <location>
        <begin position="571"/>
        <end position="580"/>
    </location>
</feature>
<dbReference type="HOGENOM" id="CLU_521786_0_0_1"/>
<sequence length="635" mass="70153">MEGYKEVTSAIEGRLFVSTKKHHEASKNNDVYFQSRPQAIPTVDSWLSPFTSRIVLPSNKSKSIDVEDGEQQQPPSQSLSSRVRHHHHHLGRSSSRASGAAVKSRLPKIKDQGAADQLVMTRAPAATAAGFTLSLELAEPILYLEGFDYPHNSEHRSAVLRGVMNLTVLKPTTLNALKLNFRGETETIWPESWRVRKLHKVFREEVVQQTWNFLQTDDAGVMGGADDINNNMTTTSAYRSHARQTNTQRRFEPGQYTFPFERPLESWLPETIDLPLGKVSYTLTALATATTETEGGGVGGGHYSSSANTATLTQLVTLVRIPCVCSLELSEPYEVRGLLHGLHYNFALAAKSCRVGGQLPLTINISSPNDRSWQSINISLVEDVQYQTRNGLAYREQSRTKALLYTNRAKRDPLHQRAFRRISAAGEKMAPSYASSVVIEKEKDADDVLWCRRLSSSPQHLEFVNNNNNNNNDGRGGAGDIDGGSDGDYQYLHEKTTLKIPSCSKIEADTAYKCLYVRHYLLITIAAHVQVNEHDRKQFQIRIRMPIQILTCKLCDGNATLPEYSESPPGTMTPPPPPPSVVGGSDGGGQEGETTTTTTTTTTTMMMQPPSSPPPPVDLCRCVSASRSSRQSQDG</sequence>
<evidence type="ECO:0000313" key="4">
    <source>
        <dbReference type="Proteomes" id="UP000053342"/>
    </source>
</evidence>
<dbReference type="GO" id="GO:0005829">
    <property type="term" value="C:cytosol"/>
    <property type="evidence" value="ECO:0007669"/>
    <property type="project" value="TreeGrafter"/>
</dbReference>
<gene>
    <name evidence="3" type="ORF">PV06_07101</name>
</gene>
<accession>A0A0D2DEW9</accession>
<evidence type="ECO:0000313" key="3">
    <source>
        <dbReference type="EMBL" id="KIW41553.1"/>
    </source>
</evidence>
<feature type="compositionally biased region" description="Low complexity" evidence="1">
    <location>
        <begin position="92"/>
        <end position="104"/>
    </location>
</feature>
<evidence type="ECO:0000256" key="1">
    <source>
        <dbReference type="SAM" id="MobiDB-lite"/>
    </source>
</evidence>
<feature type="region of interest" description="Disordered" evidence="1">
    <location>
        <begin position="462"/>
        <end position="486"/>
    </location>
</feature>
<feature type="compositionally biased region" description="Low complexity" evidence="1">
    <location>
        <begin position="71"/>
        <end position="81"/>
    </location>
</feature>
<dbReference type="InterPro" id="IPR011021">
    <property type="entry name" value="Arrestin-like_N"/>
</dbReference>
<name>A0A0D2DEW9_9EURO</name>
<feature type="domain" description="Arrestin-like N-terminal" evidence="2">
    <location>
        <begin position="159"/>
        <end position="288"/>
    </location>
</feature>